<evidence type="ECO:0000259" key="4">
    <source>
        <dbReference type="Pfam" id="PF16640"/>
    </source>
</evidence>
<feature type="domain" description="Bacterial Ig-like" evidence="4">
    <location>
        <begin position="1871"/>
        <end position="1957"/>
    </location>
</feature>
<accession>A0AAU7CA66</accession>
<evidence type="ECO:0000256" key="1">
    <source>
        <dbReference type="ARBA" id="ARBA00004613"/>
    </source>
</evidence>
<dbReference type="Gene3D" id="2.60.40.10">
    <property type="entry name" value="Immunoglobulins"/>
    <property type="match status" value="4"/>
</dbReference>
<dbReference type="InterPro" id="IPR011050">
    <property type="entry name" value="Pectin_lyase_fold/virulence"/>
</dbReference>
<dbReference type="PANTHER" id="PTHR38340">
    <property type="entry name" value="S-LAYER PROTEIN"/>
    <property type="match status" value="1"/>
</dbReference>
<dbReference type="Pfam" id="PF00353">
    <property type="entry name" value="HemolysinCabind"/>
    <property type="match status" value="9"/>
</dbReference>
<dbReference type="Gene3D" id="2.160.20.160">
    <property type="match status" value="1"/>
</dbReference>
<dbReference type="InterPro" id="IPR013783">
    <property type="entry name" value="Ig-like_fold"/>
</dbReference>
<dbReference type="SUPFAM" id="SSF51120">
    <property type="entry name" value="beta-Roll"/>
    <property type="match status" value="3"/>
</dbReference>
<dbReference type="GO" id="GO:0005509">
    <property type="term" value="F:calcium ion binding"/>
    <property type="evidence" value="ECO:0007669"/>
    <property type="project" value="InterPro"/>
</dbReference>
<dbReference type="InterPro" id="IPR050557">
    <property type="entry name" value="RTX_toxin/Mannuronan_C5-epim"/>
</dbReference>
<dbReference type="InterPro" id="IPR012334">
    <property type="entry name" value="Pectin_lyas_fold"/>
</dbReference>
<dbReference type="InterPro" id="IPR059226">
    <property type="entry name" value="Choice_anch_Q_dom"/>
</dbReference>
<name>A0AAU7CA66_9BACT</name>
<dbReference type="Gene3D" id="2.150.10.10">
    <property type="entry name" value="Serralysin-like metalloprotease, C-terminal"/>
    <property type="match status" value="2"/>
</dbReference>
<evidence type="ECO:0000313" key="5">
    <source>
        <dbReference type="EMBL" id="XBH02136.1"/>
    </source>
</evidence>
<evidence type="ECO:0000256" key="3">
    <source>
        <dbReference type="SAM" id="MobiDB-lite"/>
    </source>
</evidence>
<evidence type="ECO:0000256" key="2">
    <source>
        <dbReference type="ARBA" id="ARBA00022525"/>
    </source>
</evidence>
<feature type="region of interest" description="Disordered" evidence="3">
    <location>
        <begin position="366"/>
        <end position="387"/>
    </location>
</feature>
<dbReference type="GO" id="GO:0005576">
    <property type="term" value="C:extracellular region"/>
    <property type="evidence" value="ECO:0007669"/>
    <property type="project" value="UniProtKB-SubCell"/>
</dbReference>
<sequence>MPVRIQQSPRIAHSRARTRRRLRLRPDLMVLEDRTLLASFAVTNLQDSGTGSLRDAIVLANASPGLDRIAFDDGLFNSGPQTITLTSGFLEIRDDLTLQGPGADWLTVSGNMSSQVFFVRGPAAATLSGLTISKGKATALSGGGILNAGGKLDLIGCTISGNSSTAEGGGISNGGTMTMTDCTVFGNTTADRGGGIFNSGFGTLTMTRCTVAGNTGTSSTASRGGGIFNSNALSMTNCTVYGNSALFNGGGIANTNGTGPSVGSLLINCTITGNTAPVGGGIYNNNFSPVTLHNSIVAYSQGGAISGTVSGSHNLIDDAANAGGLTHQVNGNLVGVLPQIAPPGNYGGPTQTVALLGTSPGVNAGTNSVIPPGVTDQRGAPRINGGTVDIGAYERGPTTLVVTTLVDEDNGGPSPSLGAGTSLREAITFANTDPTAGGTITFAPGLTGSIALAGGALPVLTATMTIVGPGASSLTIDGQGIASSGILSIAAGANVAISGLTVANGRANRGSGVSNRGNLTLTRTTIAGNTATDTYFGGGGIRNDSSGTLALNECTVSGNSASIGGGIANYGAMVLRNCTVSGNTAATGGGLNNYNGGRMALTGCTISGNTATFGGAGLSNYGVGTTLTNCTIVGNTVTSSFGSGGGITNVGSTLTLANCTIMGNTASDGAGILNSVSAAVTLWNTIVAANQLGGDVDGLFAGGNNLIGDGSGGIPGTITGAPKLGPLTWNGGPTQTMAPLPGSPAIDAGDGSRIPTGVVIDQRGVPRIKHGVLDIGAFESGSQTLVVTTLADTVGSGLSLRSAIDYVNNIDPVGDDTIIFAPGLTGTIVLAGAALPTIVGDVTIVGPGSRVLTIDGQGVAGSGILSVAPGAVVFVSGLTLTNGRAESGGAIFNAGTLTLADLTISNSTASLTGGGIYNKTGATLTLTRSTISGNTSGVGGGIISYGVMALTNCTVSGNSATFGGGLFNADGTATIASSTIAGNSASLSGGGIASTGSLTLTNSIVALSTLGGDLVGTITGSHNLIGDGIHGLPDTITGDPKLGSLAWNGGPTQTMALLAGSPAIDAGDGTRVPVGVATDQRGGARTKGGNVDIGAFESGVNTLVITTLIDEDNGGIDTTLGTGTSLREAIAFANSDPSGGNTITFEPGLTGTIALVGGALPTIVANLTITGPGARLLTIDEQWAGSSRIFTIASGTYVVLSGLTLTRGSAATGGAVLNNGTLELTESTITNSSASSSGGAIYNAAGATLRLTRSTISGNGGGNGGGIANFGTLSLISSTLAGNKANRGGALYNDSAAGLVTIANSTIADNLAYVTGGGILNSNGFLALTNSIVALSTLGGDLVGTITGSHNLIGDGVHGLPDTITGDPKLGSLAWNGGPTQTMALLTGSPAIGVGVNLGYTTDQRNIALDSLPDIGAFEYQGAAPTVTISAPATGIVHVFGNYTLTATDNTPGDQDVTFTYTVDWNGDGTDVQSFTGPASLQVTHAYDVAGSYAPIVTVTDQHNRSGGPATSANPVVVSALTSTNLAQAISTLQNVSLSVTSHVQGQAVMDAVNGVPLATWQQSNTVNFVVSAGVISDQVIRPTSADARINVSVPTPPMFLSSRVAWATNVSNPYGGESQQLAATIAIIVAAVAVGSVIGANVGAGYIPSGVPLPSWSPGLVVEQGTVTWSDTLFITATDSPLIVVKGGTLILKHSMIVGSPLGTRPVIEVSGGTLILAAPAPGESNVLGTFGLQPLIRVTGTGKVIDEGGTTYLQFNSDGTLAHLAGTTVTQLTSSAPSAVIGQTVTYTATVTGAPAGEGSVQFIDATTSTLLGTVPLGSDRSAALSFTVSTATAGHTIVATYLPTNGAFHPSSGQLTQAVVAATTTVVTSPASTSAFGQSVTFTATVTNTSTSDGVPTGTVQFFVGSTPLGVGTLLSGNGNAATFTFTTANLPVGTQSIRAVYTPVGGFQAGDGAKQVAVNPAGTTTILSSSAGSTIPGQSVTFTAIVAAVPPGGGTPTGSVTFKNGSTVVGTVPLVVVGNQVLASLTTVFSTASNLTITASYASSNGNHTASSATLNQAILGAGVSVSGTTLYIVGANTSDEVTISAPSPQGSQGLIVNAKLNGVSTKTTFTQALTAIVYYGYEGNDKLTLASNLALATTILVGNGNVTFQLGNGNNTVTAGNGNVTIQAGDGKNTIAVGNGNNTVRLGNGENTVTTGNGNDTIQAGDGKNTIAAGAGNNTVRLGDGNNTVTAGAGNDTIQAGDGNNTIVAGNGNNTVRLGDGNNTVTADAGNDTIQAGNGDNTIAAGNGNNTIQAGDGDNAITASNGNNTVCLGDGNNSVIAGAGSDTIQAGDGNNTIAAGAGNNTVRLGDGNNTVTADAGNDTIQAGDGNNTIAAGNGNNSFCLGDGTNTVTAGAGNDTIQAGDGNNTIAAGAGNNTIRLGDGNNTVTADAGNDTIQTGDGDNTITSGNGNDTIQAGDGDNTVTAGHGNNTIRLGNGENVVVAGNGNNTIRAGNGNNLVVGGLGSHTIQLGNGNNILIDGSAVLTSPGDSLRQVLRDWNSSAATAVKQRISVTYNSSHPSSLQTGKGRNWFFYQYAKTTSNKKSTDFLN</sequence>
<dbReference type="SUPFAM" id="SSF51126">
    <property type="entry name" value="Pectin lyase-like"/>
    <property type="match status" value="4"/>
</dbReference>
<dbReference type="Pfam" id="PF16640">
    <property type="entry name" value="Big_3_5"/>
    <property type="match status" value="2"/>
</dbReference>
<keyword evidence="2" id="KW-0964">Secreted</keyword>
<dbReference type="InterPro" id="IPR011049">
    <property type="entry name" value="Serralysin-like_metalloprot_C"/>
</dbReference>
<reference evidence="5" key="1">
    <citation type="submission" date="2024-05" db="EMBL/GenBank/DDBJ databases">
        <title>Planctomycetes of the genus Singulisphaera possess chitinolytic capabilities.</title>
        <authorList>
            <person name="Ivanova A."/>
        </authorList>
    </citation>
    <scope>NUCLEOTIDE SEQUENCE</scope>
    <source>
        <strain evidence="5">Ch08T</strain>
    </source>
</reference>
<dbReference type="PANTHER" id="PTHR38340:SF1">
    <property type="entry name" value="S-LAYER PROTEIN"/>
    <property type="match status" value="1"/>
</dbReference>
<dbReference type="SMART" id="SM00710">
    <property type="entry name" value="PbH1"/>
    <property type="match status" value="16"/>
</dbReference>
<gene>
    <name evidence="5" type="ORF">V5E97_27935</name>
</gene>
<comment type="subcellular location">
    <subcellularLocation>
        <location evidence="1">Secreted</location>
    </subcellularLocation>
</comment>
<dbReference type="EMBL" id="CP155447">
    <property type="protein sequence ID" value="XBH02136.1"/>
    <property type="molecule type" value="Genomic_DNA"/>
</dbReference>
<dbReference type="InterPro" id="IPR006626">
    <property type="entry name" value="PbH1"/>
</dbReference>
<feature type="domain" description="Bacterial Ig-like" evidence="4">
    <location>
        <begin position="1972"/>
        <end position="2060"/>
    </location>
</feature>
<organism evidence="5">
    <name type="scientific">Singulisphaera sp. Ch08</name>
    <dbReference type="NCBI Taxonomy" id="3120278"/>
    <lineage>
        <taxon>Bacteria</taxon>
        <taxon>Pseudomonadati</taxon>
        <taxon>Planctomycetota</taxon>
        <taxon>Planctomycetia</taxon>
        <taxon>Isosphaerales</taxon>
        <taxon>Isosphaeraceae</taxon>
        <taxon>Singulisphaera</taxon>
    </lineage>
</organism>
<dbReference type="InterPro" id="IPR001343">
    <property type="entry name" value="Hemolysn_Ca-bd"/>
</dbReference>
<dbReference type="NCBIfam" id="NF041518">
    <property type="entry name" value="choice_anch_Q"/>
    <property type="match status" value="4"/>
</dbReference>
<dbReference type="Gene3D" id="2.160.20.10">
    <property type="entry name" value="Single-stranded right-handed beta-helix, Pectin lyase-like"/>
    <property type="match status" value="4"/>
</dbReference>
<proteinExistence type="predicted"/>
<protein>
    <submittedName>
        <fullName evidence="5">Choice-of-anchor Q domain-containing protein</fullName>
    </submittedName>
</protein>
<dbReference type="InterPro" id="IPR032109">
    <property type="entry name" value="Big_3_5"/>
</dbReference>
<dbReference type="RefSeq" id="WP_406694879.1">
    <property type="nucleotide sequence ID" value="NZ_CP155447.1"/>
</dbReference>